<evidence type="ECO:0000256" key="6">
    <source>
        <dbReference type="ARBA" id="ARBA00022729"/>
    </source>
</evidence>
<gene>
    <name evidence="14" type="ORF">QUF89_15655</name>
</gene>
<evidence type="ECO:0000256" key="3">
    <source>
        <dbReference type="ARBA" id="ARBA00022525"/>
    </source>
</evidence>
<evidence type="ECO:0000259" key="12">
    <source>
        <dbReference type="Pfam" id="PF05547"/>
    </source>
</evidence>
<evidence type="ECO:0000256" key="7">
    <source>
        <dbReference type="ARBA" id="ARBA00022801"/>
    </source>
</evidence>
<feature type="domain" description="Immune inhibitor A-like metallopeptidase VEG" evidence="13">
    <location>
        <begin position="632"/>
        <end position="802"/>
    </location>
</feature>
<keyword evidence="3" id="KW-0964">Secreted</keyword>
<evidence type="ECO:0000256" key="11">
    <source>
        <dbReference type="SAM" id="SignalP"/>
    </source>
</evidence>
<evidence type="ECO:0000259" key="13">
    <source>
        <dbReference type="Pfam" id="PF20774"/>
    </source>
</evidence>
<dbReference type="PANTHER" id="PTHR13062:SF12">
    <property type="entry name" value="ALPHA-2-MACROGLOBULIN DOMAIN-CONTAINING PROTEIN"/>
    <property type="match status" value="1"/>
</dbReference>
<keyword evidence="7" id="KW-0378">Hydrolase</keyword>
<feature type="signal peptide" evidence="11">
    <location>
        <begin position="1"/>
        <end position="22"/>
    </location>
</feature>
<dbReference type="GO" id="GO:0008237">
    <property type="term" value="F:metallopeptidase activity"/>
    <property type="evidence" value="ECO:0007669"/>
    <property type="project" value="UniProtKB-KW"/>
</dbReference>
<dbReference type="GO" id="GO:0046872">
    <property type="term" value="F:metal ion binding"/>
    <property type="evidence" value="ECO:0007669"/>
    <property type="project" value="UniProtKB-KW"/>
</dbReference>
<evidence type="ECO:0000256" key="8">
    <source>
        <dbReference type="ARBA" id="ARBA00022833"/>
    </source>
</evidence>
<keyword evidence="5" id="KW-0479">Metal-binding</keyword>
<dbReference type="PIRSF" id="PIRSF007519">
    <property type="entry name" value="Protease_InhA"/>
    <property type="match status" value="1"/>
</dbReference>
<feature type="region of interest" description="Disordered" evidence="10">
    <location>
        <begin position="537"/>
        <end position="558"/>
    </location>
</feature>
<evidence type="ECO:0000256" key="10">
    <source>
        <dbReference type="SAM" id="MobiDB-lite"/>
    </source>
</evidence>
<organism evidence="14 15">
    <name type="scientific">Peribacillus simplex</name>
    <dbReference type="NCBI Taxonomy" id="1478"/>
    <lineage>
        <taxon>Bacteria</taxon>
        <taxon>Bacillati</taxon>
        <taxon>Bacillota</taxon>
        <taxon>Bacilli</taxon>
        <taxon>Bacillales</taxon>
        <taxon>Bacillaceae</taxon>
        <taxon>Peribacillus</taxon>
    </lineage>
</organism>
<evidence type="ECO:0000256" key="4">
    <source>
        <dbReference type="ARBA" id="ARBA00022670"/>
    </source>
</evidence>
<protein>
    <submittedName>
        <fullName evidence="14">Immune inhibitor A</fullName>
    </submittedName>
</protein>
<reference evidence="14" key="1">
    <citation type="submission" date="2023-06" db="EMBL/GenBank/DDBJ databases">
        <title>Comparative genomics of Bacillaceae isolates and their secondary metabolite potential.</title>
        <authorList>
            <person name="Song L."/>
            <person name="Nielsen L.J."/>
            <person name="Mohite O."/>
            <person name="Xu X."/>
            <person name="Weber T."/>
            <person name="Kovacs A.T."/>
        </authorList>
    </citation>
    <scope>NUCLEOTIDE SEQUENCE</scope>
    <source>
        <strain evidence="14">D8_B_37</strain>
    </source>
</reference>
<evidence type="ECO:0000313" key="14">
    <source>
        <dbReference type="EMBL" id="MDM5453601.1"/>
    </source>
</evidence>
<feature type="compositionally biased region" description="Polar residues" evidence="10">
    <location>
        <begin position="125"/>
        <end position="136"/>
    </location>
</feature>
<dbReference type="NCBIfam" id="TIGR03296">
    <property type="entry name" value="M6dom_TIGR03296"/>
    <property type="match status" value="1"/>
</dbReference>
<feature type="region of interest" description="Disordered" evidence="10">
    <location>
        <begin position="108"/>
        <end position="142"/>
    </location>
</feature>
<keyword evidence="4" id="KW-0645">Protease</keyword>
<evidence type="ECO:0000313" key="15">
    <source>
        <dbReference type="Proteomes" id="UP001234602"/>
    </source>
</evidence>
<evidence type="ECO:0000256" key="9">
    <source>
        <dbReference type="ARBA" id="ARBA00023049"/>
    </source>
</evidence>
<dbReference type="InterPro" id="IPR012300">
    <property type="entry name" value="Pept_M6_InhA"/>
</dbReference>
<dbReference type="GO" id="GO:0005576">
    <property type="term" value="C:extracellular region"/>
    <property type="evidence" value="ECO:0007669"/>
    <property type="project" value="UniProtKB-SubCell"/>
</dbReference>
<comment type="subcellular location">
    <subcellularLocation>
        <location evidence="2">Secreted</location>
    </subcellularLocation>
</comment>
<dbReference type="InterPro" id="IPR048665">
    <property type="entry name" value="InhA-like_VEG"/>
</dbReference>
<dbReference type="InterPro" id="IPR008757">
    <property type="entry name" value="Peptidase_M6-like_domain"/>
</dbReference>
<dbReference type="Pfam" id="PF05547">
    <property type="entry name" value="Peptidase_M6"/>
    <property type="match status" value="1"/>
</dbReference>
<comment type="cofactor">
    <cofactor evidence="1">
        <name>Zn(2+)</name>
        <dbReference type="ChEBI" id="CHEBI:29105"/>
    </cofactor>
</comment>
<evidence type="ECO:0000256" key="2">
    <source>
        <dbReference type="ARBA" id="ARBA00004613"/>
    </source>
</evidence>
<dbReference type="GO" id="GO:0006508">
    <property type="term" value="P:proteolysis"/>
    <property type="evidence" value="ECO:0007669"/>
    <property type="project" value="UniProtKB-KW"/>
</dbReference>
<proteinExistence type="predicted"/>
<keyword evidence="8" id="KW-0862">Zinc</keyword>
<dbReference type="SUPFAM" id="SSF55486">
    <property type="entry name" value="Metalloproteases ('zincins'), catalytic domain"/>
    <property type="match status" value="1"/>
</dbReference>
<comment type="caution">
    <text evidence="14">The sequence shown here is derived from an EMBL/GenBank/DDBJ whole genome shotgun (WGS) entry which is preliminary data.</text>
</comment>
<feature type="domain" description="Peptidase M6-like" evidence="12">
    <location>
        <begin position="139"/>
        <end position="425"/>
    </location>
</feature>
<dbReference type="Pfam" id="PF20773">
    <property type="entry name" value="InhA-like_MAM"/>
    <property type="match status" value="1"/>
</dbReference>
<dbReference type="EMBL" id="JAUCEY010000008">
    <property type="protein sequence ID" value="MDM5453601.1"/>
    <property type="molecule type" value="Genomic_DNA"/>
</dbReference>
<sequence length="806" mass="88052">MNWKKKISMPLLSAGLAFSAFTPGVISHVNLSQEVKASGKEGAPIDLGIANDDRLIEMLKKNGTIPKDATATEAEKALQKYLHKLATASETNKKENSFEKKQAALKEQVKAKMDSNGLNEGKGNKSGQAKKNTVSSVKKEDWDGTERKDEVLVLLIDFPNLPHGQLTSDETDMYYSGPDAYSNQHYQDMIFGENGYVGPDGKKKISMKQYYEQQSGGSYTVDGKVAGWYTAKHPAAYYGAHDENAGNDKNPRALIREALADAAKDPSIDLNQYDKEDQFDLDGDGNMREPDGIIDHVMVIHSGVGEEAGGGKIGEEAIWSHSWDLGGLYPIPETKADVNYFGVDNLLGLAYTIEPEDGAAGVFAHEFGHDLGLPDEYDTLYSGLGEPVSYWSLMSSGSWTGKIPGTEPSGFSPYDKEFLQQTMTTNDFMPNWQSGSQINVNDVTSKGTEYLLDEASTKGTNDDVVKVNLPEKEILVNTPASGKSEYFSGSGNNLSNKMNTTIDLSNATSAQLTFKTWYSIEQDYDYATVRVNGQTVHGNITTNDDPQGSNPGNGITGDSGNKWVDATFDLSQFAGQKVQLSFNYVTDGGLAMAGFYVDDIKVSAGGSTILSDDAEGTSPFTFVGFSKSDGKKHASQYYLLEWRSHNGSDSGLANVNRKGTMLSYDQGLVVWYVDNSYDNNWTGPDYHPGDGFLGVVDADQHNNIWHYKDWKDPNGVYDVNKVLGSNSYQMHDAAFSLNKGSKVTIGDSSFYLKDNFTQSNAMFDDNQNYSNTQAPDVGRNIPKFGLKVHVVGQSADGTVGKIVLYK</sequence>
<keyword evidence="9" id="KW-0482">Metalloprotease</keyword>
<dbReference type="PANTHER" id="PTHR13062">
    <property type="entry name" value="COLLAGENASE"/>
    <property type="match status" value="1"/>
</dbReference>
<dbReference type="AlphaFoldDB" id="A0AAW7IET0"/>
<feature type="chain" id="PRO_5043823965" evidence="11">
    <location>
        <begin position="23"/>
        <end position="806"/>
    </location>
</feature>
<evidence type="ECO:0000256" key="1">
    <source>
        <dbReference type="ARBA" id="ARBA00001947"/>
    </source>
</evidence>
<dbReference type="Pfam" id="PF20774">
    <property type="entry name" value="InhA-like_VEG"/>
    <property type="match status" value="1"/>
</dbReference>
<name>A0AAW7IET0_9BACI</name>
<keyword evidence="6 11" id="KW-0732">Signal</keyword>
<accession>A0AAW7IET0</accession>
<dbReference type="Proteomes" id="UP001234602">
    <property type="component" value="Unassembled WGS sequence"/>
</dbReference>
<evidence type="ECO:0000256" key="5">
    <source>
        <dbReference type="ARBA" id="ARBA00022723"/>
    </source>
</evidence>